<evidence type="ECO:0008006" key="7">
    <source>
        <dbReference type="Google" id="ProtNLM"/>
    </source>
</evidence>
<evidence type="ECO:0000256" key="3">
    <source>
        <dbReference type="ARBA" id="ARBA00022679"/>
    </source>
</evidence>
<dbReference type="GO" id="GO:0004659">
    <property type="term" value="F:prenyltransferase activity"/>
    <property type="evidence" value="ECO:0007669"/>
    <property type="project" value="InterPro"/>
</dbReference>
<comment type="similarity">
    <text evidence="2">Belongs to the FPP/GGPP synthase family.</text>
</comment>
<keyword evidence="5" id="KW-0460">Magnesium</keyword>
<proteinExistence type="inferred from homology"/>
<dbReference type="PROSITE" id="PS00444">
    <property type="entry name" value="POLYPRENYL_SYNTHASE_2"/>
    <property type="match status" value="1"/>
</dbReference>
<dbReference type="AlphaFoldDB" id="X0T5I0"/>
<dbReference type="CDD" id="cd00685">
    <property type="entry name" value="Trans_IPPS_HT"/>
    <property type="match status" value="1"/>
</dbReference>
<dbReference type="SFLD" id="SFLDS00005">
    <property type="entry name" value="Isoprenoid_Synthase_Type_I"/>
    <property type="match status" value="1"/>
</dbReference>
<evidence type="ECO:0000256" key="5">
    <source>
        <dbReference type="ARBA" id="ARBA00022842"/>
    </source>
</evidence>
<comment type="cofactor">
    <cofactor evidence="1">
        <name>Mg(2+)</name>
        <dbReference type="ChEBI" id="CHEBI:18420"/>
    </cofactor>
</comment>
<dbReference type="EMBL" id="BARS01016608">
    <property type="protein sequence ID" value="GAF88768.1"/>
    <property type="molecule type" value="Genomic_DNA"/>
</dbReference>
<evidence type="ECO:0000256" key="2">
    <source>
        <dbReference type="ARBA" id="ARBA00006706"/>
    </source>
</evidence>
<dbReference type="Gene3D" id="1.10.600.10">
    <property type="entry name" value="Farnesyl Diphosphate Synthase"/>
    <property type="match status" value="1"/>
</dbReference>
<gene>
    <name evidence="6" type="ORF">S01H1_27297</name>
</gene>
<evidence type="ECO:0000256" key="1">
    <source>
        <dbReference type="ARBA" id="ARBA00001946"/>
    </source>
</evidence>
<reference evidence="6" key="1">
    <citation type="journal article" date="2014" name="Front. Microbiol.">
        <title>High frequency of phylogenetically diverse reductive dehalogenase-homologous genes in deep subseafloor sedimentary metagenomes.</title>
        <authorList>
            <person name="Kawai M."/>
            <person name="Futagami T."/>
            <person name="Toyoda A."/>
            <person name="Takaki Y."/>
            <person name="Nishi S."/>
            <person name="Hori S."/>
            <person name="Arai W."/>
            <person name="Tsubouchi T."/>
            <person name="Morono Y."/>
            <person name="Uchiyama I."/>
            <person name="Ito T."/>
            <person name="Fujiyama A."/>
            <person name="Inagaki F."/>
            <person name="Takami H."/>
        </authorList>
    </citation>
    <scope>NUCLEOTIDE SEQUENCE</scope>
    <source>
        <strain evidence="6">Expedition CK06-06</strain>
    </source>
</reference>
<dbReference type="SUPFAM" id="SSF48576">
    <property type="entry name" value="Terpenoid synthases"/>
    <property type="match status" value="1"/>
</dbReference>
<dbReference type="Pfam" id="PF00348">
    <property type="entry name" value="polyprenyl_synt"/>
    <property type="match status" value="1"/>
</dbReference>
<name>X0T5I0_9ZZZZ</name>
<protein>
    <recommendedName>
        <fullName evidence="7">Polyprenyl synthetase</fullName>
    </recommendedName>
</protein>
<dbReference type="PANTHER" id="PTHR12001">
    <property type="entry name" value="GERANYLGERANYL PYROPHOSPHATE SYNTHASE"/>
    <property type="match status" value="1"/>
</dbReference>
<dbReference type="GO" id="GO:0046872">
    <property type="term" value="F:metal ion binding"/>
    <property type="evidence" value="ECO:0007669"/>
    <property type="project" value="UniProtKB-KW"/>
</dbReference>
<accession>X0T5I0</accession>
<organism evidence="6">
    <name type="scientific">marine sediment metagenome</name>
    <dbReference type="NCBI Taxonomy" id="412755"/>
    <lineage>
        <taxon>unclassified sequences</taxon>
        <taxon>metagenomes</taxon>
        <taxon>ecological metagenomes</taxon>
    </lineage>
</organism>
<dbReference type="InterPro" id="IPR008949">
    <property type="entry name" value="Isoprenoid_synthase_dom_sf"/>
</dbReference>
<dbReference type="InterPro" id="IPR000092">
    <property type="entry name" value="Polyprenyl_synt"/>
</dbReference>
<dbReference type="PROSITE" id="PS00723">
    <property type="entry name" value="POLYPRENYL_SYNTHASE_1"/>
    <property type="match status" value="1"/>
</dbReference>
<evidence type="ECO:0000313" key="6">
    <source>
        <dbReference type="EMBL" id="GAF88768.1"/>
    </source>
</evidence>
<evidence type="ECO:0000256" key="4">
    <source>
        <dbReference type="ARBA" id="ARBA00022723"/>
    </source>
</evidence>
<feature type="non-terminal residue" evidence="6">
    <location>
        <position position="1"/>
    </location>
</feature>
<comment type="caution">
    <text evidence="6">The sequence shown here is derived from an EMBL/GenBank/DDBJ whole genome shotgun (WGS) entry which is preliminary data.</text>
</comment>
<keyword evidence="3" id="KW-0808">Transferase</keyword>
<dbReference type="PANTHER" id="PTHR12001:SF69">
    <property type="entry name" value="ALL TRANS-POLYPRENYL-DIPHOSPHATE SYNTHASE PDSS1"/>
    <property type="match status" value="1"/>
</dbReference>
<feature type="non-terminal residue" evidence="6">
    <location>
        <position position="280"/>
    </location>
</feature>
<sequence>HQDLDLVEKAIDALRDVDFQPMAEMLDLVLAGRGKRLRPALSLLAGKFGRYKLDLLVPLAASIELLHMATLVHDDVIDNAATRRGHPTANSVLHNTTTVMLGDYMFAHAANFAAGTANIQVIRLFSQTVMTIAKGEIGQDMTAYDTRQTVRQYLQRIAGKTASLFAAACQGGALLGKASEDRVEALKDYGYNLGMAFQIVDDILDFVGDEQEMGKPVGSDLSQGTLTLPSLLLLDRHPKNNPIRKLFAHRRRHEYLSQAVEMIRQSDIPQESYQMAESFA</sequence>
<keyword evidence="4" id="KW-0479">Metal-binding</keyword>
<dbReference type="InterPro" id="IPR033749">
    <property type="entry name" value="Polyprenyl_synt_CS"/>
</dbReference>
<dbReference type="GO" id="GO:0008299">
    <property type="term" value="P:isoprenoid biosynthetic process"/>
    <property type="evidence" value="ECO:0007669"/>
    <property type="project" value="InterPro"/>
</dbReference>